<evidence type="ECO:0000256" key="1">
    <source>
        <dbReference type="SAM" id="MobiDB-lite"/>
    </source>
</evidence>
<feature type="compositionally biased region" description="Acidic residues" evidence="1">
    <location>
        <begin position="83"/>
        <end position="92"/>
    </location>
</feature>
<organism evidence="3 4">
    <name type="scientific">Thalassoglobus neptunius</name>
    <dbReference type="NCBI Taxonomy" id="1938619"/>
    <lineage>
        <taxon>Bacteria</taxon>
        <taxon>Pseudomonadati</taxon>
        <taxon>Planctomycetota</taxon>
        <taxon>Planctomycetia</taxon>
        <taxon>Planctomycetales</taxon>
        <taxon>Planctomycetaceae</taxon>
        <taxon>Thalassoglobus</taxon>
    </lineage>
</organism>
<comment type="caution">
    <text evidence="3">The sequence shown here is derived from an EMBL/GenBank/DDBJ whole genome shotgun (WGS) entry which is preliminary data.</text>
</comment>
<gene>
    <name evidence="3" type="ORF">KOR42_38770</name>
</gene>
<evidence type="ECO:0000313" key="3">
    <source>
        <dbReference type="EMBL" id="TWT49805.1"/>
    </source>
</evidence>
<name>A0A5C5WI90_9PLAN</name>
<evidence type="ECO:0000259" key="2">
    <source>
        <dbReference type="Pfam" id="PF06439"/>
    </source>
</evidence>
<dbReference type="Proteomes" id="UP000317243">
    <property type="component" value="Unassembled WGS sequence"/>
</dbReference>
<dbReference type="Pfam" id="PF06439">
    <property type="entry name" value="3keto-disac_hyd"/>
    <property type="match status" value="2"/>
</dbReference>
<dbReference type="GO" id="GO:0016787">
    <property type="term" value="F:hydrolase activity"/>
    <property type="evidence" value="ECO:0007669"/>
    <property type="project" value="InterPro"/>
</dbReference>
<proteinExistence type="predicted"/>
<reference evidence="3 4" key="1">
    <citation type="submission" date="2019-02" db="EMBL/GenBank/DDBJ databases">
        <title>Deep-cultivation of Planctomycetes and their phenomic and genomic characterization uncovers novel biology.</title>
        <authorList>
            <person name="Wiegand S."/>
            <person name="Jogler M."/>
            <person name="Boedeker C."/>
            <person name="Pinto D."/>
            <person name="Vollmers J."/>
            <person name="Rivas-Marin E."/>
            <person name="Kohn T."/>
            <person name="Peeters S.H."/>
            <person name="Heuer A."/>
            <person name="Rast P."/>
            <person name="Oberbeckmann S."/>
            <person name="Bunk B."/>
            <person name="Jeske O."/>
            <person name="Meyerdierks A."/>
            <person name="Storesund J.E."/>
            <person name="Kallscheuer N."/>
            <person name="Luecker S."/>
            <person name="Lage O.M."/>
            <person name="Pohl T."/>
            <person name="Merkel B.J."/>
            <person name="Hornburger P."/>
            <person name="Mueller R.-W."/>
            <person name="Bruemmer F."/>
            <person name="Labrenz M."/>
            <person name="Spormann A.M."/>
            <person name="Op Den Camp H."/>
            <person name="Overmann J."/>
            <person name="Amann R."/>
            <person name="Jetten M.S.M."/>
            <person name="Mascher T."/>
            <person name="Medema M.H."/>
            <person name="Devos D.P."/>
            <person name="Kaster A.-K."/>
            <person name="Ovreas L."/>
            <person name="Rohde M."/>
            <person name="Galperin M.Y."/>
            <person name="Jogler C."/>
        </authorList>
    </citation>
    <scope>NUCLEOTIDE SEQUENCE [LARGE SCALE GENOMIC DNA]</scope>
    <source>
        <strain evidence="3 4">KOR42</strain>
    </source>
</reference>
<feature type="domain" description="3-keto-alpha-glucoside-1,2-lyase/3-keto-2-hydroxy-glucal hydratase" evidence="2">
    <location>
        <begin position="129"/>
        <end position="293"/>
    </location>
</feature>
<dbReference type="EMBL" id="SIHI01000018">
    <property type="protein sequence ID" value="TWT49805.1"/>
    <property type="molecule type" value="Genomic_DNA"/>
</dbReference>
<keyword evidence="4" id="KW-1185">Reference proteome</keyword>
<dbReference type="AlphaFoldDB" id="A0A5C5WI90"/>
<sequence length="491" mass="54335">MSVVRSDFAANNARMGENSFLSEVAEFMALSFASIGRISSQFPSVGLCFLCLFFSACSPPQPGADDPALESETSESSSASDESSTEEVEVEESTQSTASDERESVIEEVAITEDNYHNPLTPQQQAESWISLFDGVSLFGWESTNPETNWSVSEGSITASEGPVGFLMTTVPYADYELICEYRTQTGTNSGLFLRTEFPPGSIKTECYEVNIADEHPNGFLTGSLVNREKTSGDIPTNNEWNTFRINVDGDQIDIQHNDQQVLSYNANGTVAPLGRIALQKNFGKIEFRKLIVRPLNLTSLFNGTDLTSWREVPESKSKFTVEDGTIHVQDGAGFLETEQEYQDFVFQADAKTHAAELNSGFFFRAEAGTAEAPSNGYEFQIHNGFNESRGTPNNSGTGAIFRRVDARYVVANDNEWFTSTLITYGPRVCCWVNGYQVVDWVDTRKPDPNPRRGLRLEGGHISLQGHDPTTDLSFRNLKILELPNHPDSDE</sequence>
<dbReference type="Gene3D" id="2.60.120.560">
    <property type="entry name" value="Exo-inulinase, domain 1"/>
    <property type="match status" value="2"/>
</dbReference>
<feature type="region of interest" description="Disordered" evidence="1">
    <location>
        <begin position="62"/>
        <end position="103"/>
    </location>
</feature>
<protein>
    <recommendedName>
        <fullName evidence="2">3-keto-alpha-glucoside-1,2-lyase/3-keto-2-hydroxy-glucal hydratase domain-containing protein</fullName>
    </recommendedName>
</protein>
<feature type="domain" description="3-keto-alpha-glucoside-1,2-lyase/3-keto-2-hydroxy-glucal hydratase" evidence="2">
    <location>
        <begin position="299"/>
        <end position="480"/>
    </location>
</feature>
<evidence type="ECO:0000313" key="4">
    <source>
        <dbReference type="Proteomes" id="UP000317243"/>
    </source>
</evidence>
<dbReference type="InterPro" id="IPR010496">
    <property type="entry name" value="AL/BT2_dom"/>
</dbReference>
<accession>A0A5C5WI90</accession>